<dbReference type="STRING" id="33036.HMPREF3200_00315"/>
<comment type="caution">
    <text evidence="8">The sequence shown here is derived from an EMBL/GenBank/DDBJ whole genome shotgun (WGS) entry which is preliminary data.</text>
</comment>
<dbReference type="Gene3D" id="2.70.70.10">
    <property type="entry name" value="Glucose Permease (Domain IIA)"/>
    <property type="match status" value="1"/>
</dbReference>
<proteinExistence type="predicted"/>
<sequence length="176" mass="19035">MSFLDKLKGVFSGEEKKDEHIQKEIKEDEIILAPITGEVKDIKECVDPVFAQEIVGKGVITIPSEGKVYAPVAGKISMLAETGHAIGITSVNGTELLIHIGLDTVELEGKPFEIKVASNSQVQCGDLLIEFDIDAIKEAGKEIQSPIIITNTDDKTITCLKLGQIVHGEDLLKIEA</sequence>
<dbReference type="RefSeq" id="WP_060928965.1">
    <property type="nucleotide sequence ID" value="NZ_KQ955249.1"/>
</dbReference>
<evidence type="ECO:0000256" key="1">
    <source>
        <dbReference type="ARBA" id="ARBA00004496"/>
    </source>
</evidence>
<evidence type="ECO:0000259" key="7">
    <source>
        <dbReference type="PROSITE" id="PS51093"/>
    </source>
</evidence>
<evidence type="ECO:0000313" key="8">
    <source>
        <dbReference type="EMBL" id="KWZ79068.1"/>
    </source>
</evidence>
<dbReference type="AlphaFoldDB" id="A0A133KHQ0"/>
<dbReference type="PROSITE" id="PS51093">
    <property type="entry name" value="PTS_EIIA_TYPE_1"/>
    <property type="match status" value="1"/>
</dbReference>
<accession>A0A133KHQ0</accession>
<dbReference type="Pfam" id="PF00358">
    <property type="entry name" value="PTS_EIIA_1"/>
    <property type="match status" value="1"/>
</dbReference>
<keyword evidence="5" id="KW-0598">Phosphotransferase system</keyword>
<name>A0A133KHQ0_9FIRM</name>
<dbReference type="InterPro" id="IPR001127">
    <property type="entry name" value="PTS_EIIA_1_perm"/>
</dbReference>
<dbReference type="EMBL" id="LRPM01000006">
    <property type="protein sequence ID" value="KWZ79068.1"/>
    <property type="molecule type" value="Genomic_DNA"/>
</dbReference>
<protein>
    <submittedName>
        <fullName evidence="8">Putative glucose-specific phosphotransferase enzyme IIA component</fullName>
    </submittedName>
</protein>
<evidence type="ECO:0000256" key="4">
    <source>
        <dbReference type="ARBA" id="ARBA00022679"/>
    </source>
</evidence>
<dbReference type="InterPro" id="IPR011055">
    <property type="entry name" value="Dup_hybrid_motif"/>
</dbReference>
<keyword evidence="3" id="KW-0762">Sugar transport</keyword>
<dbReference type="GO" id="GO:0009401">
    <property type="term" value="P:phosphoenolpyruvate-dependent sugar phosphotransferase system"/>
    <property type="evidence" value="ECO:0007669"/>
    <property type="project" value="UniProtKB-KW"/>
</dbReference>
<dbReference type="PATRIC" id="fig|33036.3.peg.317"/>
<dbReference type="NCBIfam" id="TIGR00830">
    <property type="entry name" value="PTBA"/>
    <property type="match status" value="1"/>
</dbReference>
<keyword evidence="4 8" id="KW-0808">Transferase</keyword>
<comment type="subcellular location">
    <subcellularLocation>
        <location evidence="1">Cytoplasm</location>
    </subcellularLocation>
</comment>
<evidence type="ECO:0000313" key="9">
    <source>
        <dbReference type="Proteomes" id="UP000070383"/>
    </source>
</evidence>
<reference evidence="9" key="1">
    <citation type="submission" date="2016-01" db="EMBL/GenBank/DDBJ databases">
        <authorList>
            <person name="Mitreva M."/>
            <person name="Pepin K.H."/>
            <person name="Mihindukulasuriya K.A."/>
            <person name="Fulton R."/>
            <person name="Fronick C."/>
            <person name="O'Laughlin M."/>
            <person name="Miner T."/>
            <person name="Herter B."/>
            <person name="Rosa B.A."/>
            <person name="Cordes M."/>
            <person name="Tomlinson C."/>
            <person name="Wollam A."/>
            <person name="Palsikar V.B."/>
            <person name="Mardis E.R."/>
            <person name="Wilson R.K."/>
        </authorList>
    </citation>
    <scope>NUCLEOTIDE SEQUENCE [LARGE SCALE GENOMIC DNA]</scope>
    <source>
        <strain evidence="9">MJR8151</strain>
    </source>
</reference>
<evidence type="ECO:0000256" key="3">
    <source>
        <dbReference type="ARBA" id="ARBA00022597"/>
    </source>
</evidence>
<dbReference type="SUPFAM" id="SSF51261">
    <property type="entry name" value="Duplicated hybrid motif"/>
    <property type="match status" value="1"/>
</dbReference>
<gene>
    <name evidence="8" type="ORF">HMPREF3200_00315</name>
</gene>
<dbReference type="InterPro" id="IPR050890">
    <property type="entry name" value="PTS_EIIA_component"/>
</dbReference>
<dbReference type="PANTHER" id="PTHR45008">
    <property type="entry name" value="PTS SYSTEM GLUCOSE-SPECIFIC EIIA COMPONENT"/>
    <property type="match status" value="1"/>
</dbReference>
<feature type="domain" description="PTS EIIA type-1" evidence="7">
    <location>
        <begin position="47"/>
        <end position="151"/>
    </location>
</feature>
<evidence type="ECO:0000256" key="2">
    <source>
        <dbReference type="ARBA" id="ARBA00022448"/>
    </source>
</evidence>
<evidence type="ECO:0000256" key="6">
    <source>
        <dbReference type="ARBA" id="ARBA00022777"/>
    </source>
</evidence>
<keyword evidence="9" id="KW-1185">Reference proteome</keyword>
<dbReference type="GO" id="GO:0016301">
    <property type="term" value="F:kinase activity"/>
    <property type="evidence" value="ECO:0007669"/>
    <property type="project" value="UniProtKB-KW"/>
</dbReference>
<keyword evidence="6" id="KW-0418">Kinase</keyword>
<dbReference type="PROSITE" id="PS00371">
    <property type="entry name" value="PTS_EIIA_TYPE_1_HIS"/>
    <property type="match status" value="1"/>
</dbReference>
<evidence type="ECO:0000256" key="5">
    <source>
        <dbReference type="ARBA" id="ARBA00022683"/>
    </source>
</evidence>
<keyword evidence="2" id="KW-0813">Transport</keyword>
<dbReference type="GO" id="GO:0005737">
    <property type="term" value="C:cytoplasm"/>
    <property type="evidence" value="ECO:0007669"/>
    <property type="project" value="UniProtKB-SubCell"/>
</dbReference>
<dbReference type="OrthoDB" id="92465at2"/>
<dbReference type="FunFam" id="2.70.70.10:FF:000001">
    <property type="entry name" value="PTS system glucose-specific IIA component"/>
    <property type="match status" value="1"/>
</dbReference>
<dbReference type="PANTHER" id="PTHR45008:SF1">
    <property type="entry name" value="PTS SYSTEM GLUCOSE-SPECIFIC EIIA COMPONENT"/>
    <property type="match status" value="1"/>
</dbReference>
<organism evidence="8 9">
    <name type="scientific">Anaerococcus tetradius</name>
    <dbReference type="NCBI Taxonomy" id="33036"/>
    <lineage>
        <taxon>Bacteria</taxon>
        <taxon>Bacillati</taxon>
        <taxon>Bacillota</taxon>
        <taxon>Tissierellia</taxon>
        <taxon>Tissierellales</taxon>
        <taxon>Peptoniphilaceae</taxon>
        <taxon>Anaerococcus</taxon>
    </lineage>
</organism>
<dbReference type="Proteomes" id="UP000070383">
    <property type="component" value="Unassembled WGS sequence"/>
</dbReference>